<reference evidence="1 2" key="1">
    <citation type="submission" date="2021-06" db="EMBL/GenBank/DDBJ databases">
        <title>Caerostris darwini draft genome.</title>
        <authorList>
            <person name="Kono N."/>
            <person name="Arakawa K."/>
        </authorList>
    </citation>
    <scope>NUCLEOTIDE SEQUENCE [LARGE SCALE GENOMIC DNA]</scope>
</reference>
<accession>A0AAV4PA89</accession>
<proteinExistence type="predicted"/>
<sequence>MKRINPDGDCLRDLNMSQLNEKKKLSLVNLSSDLFEEYISSRGDDNCTEFDKNLKSNPEILKLSPINERLNKSSLNPFGINLGYINFTSHPSSLNPFYSNFFEEYISPSADAYNENIDFDNFKSISQFLLWLTYPVKTIYLTCNEKLTKEFIKYKRVNLQRYSKVLGE</sequence>
<organism evidence="1 2">
    <name type="scientific">Caerostris darwini</name>
    <dbReference type="NCBI Taxonomy" id="1538125"/>
    <lineage>
        <taxon>Eukaryota</taxon>
        <taxon>Metazoa</taxon>
        <taxon>Ecdysozoa</taxon>
        <taxon>Arthropoda</taxon>
        <taxon>Chelicerata</taxon>
        <taxon>Arachnida</taxon>
        <taxon>Araneae</taxon>
        <taxon>Araneomorphae</taxon>
        <taxon>Entelegynae</taxon>
        <taxon>Araneoidea</taxon>
        <taxon>Araneidae</taxon>
        <taxon>Caerostris</taxon>
    </lineage>
</organism>
<evidence type="ECO:0000313" key="1">
    <source>
        <dbReference type="EMBL" id="GIX94262.1"/>
    </source>
</evidence>
<name>A0AAV4PA89_9ARAC</name>
<evidence type="ECO:0000313" key="2">
    <source>
        <dbReference type="Proteomes" id="UP001054837"/>
    </source>
</evidence>
<dbReference type="AlphaFoldDB" id="A0AAV4PA89"/>
<dbReference type="EMBL" id="BPLQ01002587">
    <property type="protein sequence ID" value="GIX94262.1"/>
    <property type="molecule type" value="Genomic_DNA"/>
</dbReference>
<comment type="caution">
    <text evidence="1">The sequence shown here is derived from an EMBL/GenBank/DDBJ whole genome shotgun (WGS) entry which is preliminary data.</text>
</comment>
<gene>
    <name evidence="1" type="ORF">CDAR_562051</name>
</gene>
<keyword evidence="2" id="KW-1185">Reference proteome</keyword>
<dbReference type="Proteomes" id="UP001054837">
    <property type="component" value="Unassembled WGS sequence"/>
</dbReference>
<evidence type="ECO:0008006" key="3">
    <source>
        <dbReference type="Google" id="ProtNLM"/>
    </source>
</evidence>
<protein>
    <recommendedName>
        <fullName evidence="3">PIR Superfamily Protein</fullName>
    </recommendedName>
</protein>